<dbReference type="InterPro" id="IPR025406">
    <property type="entry name" value="DUF4132"/>
</dbReference>
<dbReference type="EMBL" id="JAEEGB010000035">
    <property type="protein sequence ID" value="MBI6874808.1"/>
    <property type="molecule type" value="Genomic_DNA"/>
</dbReference>
<evidence type="ECO:0000259" key="1">
    <source>
        <dbReference type="Pfam" id="PF13569"/>
    </source>
</evidence>
<dbReference type="SUPFAM" id="SSF48371">
    <property type="entry name" value="ARM repeat"/>
    <property type="match status" value="1"/>
</dbReference>
<dbReference type="RefSeq" id="WP_211144185.1">
    <property type="nucleotide sequence ID" value="NZ_JAEEGB010000035.1"/>
</dbReference>
<comment type="caution">
    <text evidence="2">The sequence shown here is derived from an EMBL/GenBank/DDBJ whole genome shotgun (WGS) entry which is preliminary data.</text>
</comment>
<keyword evidence="3" id="KW-1185">Reference proteome</keyword>
<dbReference type="Pfam" id="PF13569">
    <property type="entry name" value="DUF4132"/>
    <property type="match status" value="1"/>
</dbReference>
<protein>
    <submittedName>
        <fullName evidence="2">DUF4132 domain-containing protein</fullName>
    </submittedName>
</protein>
<feature type="domain" description="DUF4132" evidence="1">
    <location>
        <begin position="845"/>
        <end position="1029"/>
    </location>
</feature>
<dbReference type="AlphaFoldDB" id="A0A934I1X2"/>
<evidence type="ECO:0000313" key="3">
    <source>
        <dbReference type="Proteomes" id="UP000622687"/>
    </source>
</evidence>
<organism evidence="2 3">
    <name type="scientific">Clostridium aciditolerans</name>
    <dbReference type="NCBI Taxonomy" id="339861"/>
    <lineage>
        <taxon>Bacteria</taxon>
        <taxon>Bacillati</taxon>
        <taxon>Bacillota</taxon>
        <taxon>Clostridia</taxon>
        <taxon>Eubacteriales</taxon>
        <taxon>Clostridiaceae</taxon>
        <taxon>Clostridium</taxon>
    </lineage>
</organism>
<sequence>MDELLNLLKVNLCNCSLKDEEVQKIKEYIENGGALDYSNNYKYNISPRGGQYKIQEKLWELMDSFMNDKDIFKRLLNVFFIIGEDSFFKMLYSRFYSISKILDYLKYMDNKERFLLWIIKDNSSYSFYSDYVREIITVSEELIREDKLILSKAFLLSEDDFIKVVFAIIAVKNSCDLPEDGESFVKAYLGDINNINKYLKDKQIALVKFLYYAHSESEEFVHIVTNIVNNSHNKRNIFDEWIRFINAYDSKANAYDIANAFDIDKRLYVIRLINLYIKDENKKVLKEINERIKEIPLVFRETLDFINKSNLEDVERLTLASFIYNHSREDEDLKKLNQYIGQVLSGYIYFCRDSAEVSLLEKTKALQYVLEGKNKDCINEYTAKAGNVEGAGRLWSFHALCFKLIYSINETREIMYRFLEFVLKAERYSLSSSIIDKIIENQSMSYISFAKELTNKDISEKHLILTADRALNEYNFRSQSKVIEYLGKLCLEENIELINNIEILNINVKEIVLEKLFNVNNEKYAPILIKYLSDNSKIIRDKMVTLLSSYEGCKKEVLSELKSKKLAVREAVARILTNFDMRDSVKELQKFADSEKNEKVKVLLLNIINADYLDNEILETAESISRYCTERLKKTAYTAPEWIPVSVFQDIRYEDGKVVSKDVINYLISKYSLENIVERNLTAEKVIKKCNKHDLDKLGNEILNLWINNGADTKQKWILGLVSAVGGFNVINELKVQIDIWSKNSRGAIACDAIKALALNGSDHCLIVIDTIARKFKHKQIKKAAEEAFVFAAQMLNLTEEELEDKIVPDLDFNKRGERVFEFGSRSFTVTLNLDFSLKIVDSNGKTIKTLPKPNKSDDELKAKEASDEFKNLKKQIKTVVSIQTLRLEMALSANRIWKKKDWENLFVENPIMHNFSLGLVWGVYAEGELKDTFRYMEDGTFNTKDEEEYELLEDSLIGLVHPLEMDEETLNTWIQQFEDYEIVQPLLQLDRKVYKVNEKEKEMKSVERFGGTKINGLSLVGKLTKMGWYRGSVQDGGGYYQFYKEDEKIGIGAELSFEWLSVGYENEETTIYELTFYRANTVERGSYVYDEIREENIIVPSKVPERFFSEILYDVDRALEAKIGFIANWKLNR</sequence>
<name>A0A934I1X2_9CLOT</name>
<accession>A0A934I1X2</accession>
<dbReference type="InterPro" id="IPR016024">
    <property type="entry name" value="ARM-type_fold"/>
</dbReference>
<gene>
    <name evidence="2" type="ORF">I6U51_19235</name>
</gene>
<evidence type="ECO:0000313" key="2">
    <source>
        <dbReference type="EMBL" id="MBI6874808.1"/>
    </source>
</evidence>
<dbReference type="Proteomes" id="UP000622687">
    <property type="component" value="Unassembled WGS sequence"/>
</dbReference>
<proteinExistence type="predicted"/>
<dbReference type="InterPro" id="IPR011989">
    <property type="entry name" value="ARM-like"/>
</dbReference>
<dbReference type="Gene3D" id="1.25.10.10">
    <property type="entry name" value="Leucine-rich Repeat Variant"/>
    <property type="match status" value="1"/>
</dbReference>
<reference evidence="2" key="1">
    <citation type="submission" date="2020-12" db="EMBL/GenBank/DDBJ databases">
        <title>Clostridium thailandense sp. nov., a novel acetogenic bacterium isolated from peat land soil in Thailand.</title>
        <authorList>
            <person name="Chaikitkaew S."/>
            <person name="Birkeland N.K."/>
        </authorList>
    </citation>
    <scope>NUCLEOTIDE SEQUENCE</scope>
    <source>
        <strain evidence="2">DSM 17425</strain>
    </source>
</reference>